<dbReference type="SUPFAM" id="SSF103196">
    <property type="entry name" value="Roadblock/LC7 domain"/>
    <property type="match status" value="1"/>
</dbReference>
<dbReference type="PANTHER" id="PTHR36222:SF1">
    <property type="entry name" value="SERINE PROTEASE INHIBITOR RV3364C"/>
    <property type="match status" value="1"/>
</dbReference>
<dbReference type="SMART" id="SM00960">
    <property type="entry name" value="Robl_LC7"/>
    <property type="match status" value="1"/>
</dbReference>
<dbReference type="KEGG" id="sfiy:F0344_07400"/>
<dbReference type="RefSeq" id="WP_185298014.1">
    <property type="nucleotide sequence ID" value="NZ_CP045702.1"/>
</dbReference>
<dbReference type="Gene3D" id="3.30.450.30">
    <property type="entry name" value="Dynein light chain 2a, cytoplasmic"/>
    <property type="match status" value="1"/>
</dbReference>
<proteinExistence type="predicted"/>
<sequence length="140" mass="14949">MTDAVKNESRRLAWMLNQILDQPEVYDAMLVSEDGLLRACSEGMNEAAADRVAAALSGVRSTSGATAEFCRSRPNSWQQSLMEFGDGYVIMISAADGTYLAVATSRNADIAVVATTMYTVVGQLGQEMVSAPRQEDGSSA</sequence>
<keyword evidence="3" id="KW-1185">Reference proteome</keyword>
<dbReference type="PANTHER" id="PTHR36222">
    <property type="entry name" value="SERINE PROTEASE INHIBITOR RV3364C"/>
    <property type="match status" value="1"/>
</dbReference>
<gene>
    <name evidence="2" type="ORF">F0344_07400</name>
</gene>
<organism evidence="2 3">
    <name type="scientific">Streptomyces finlayi</name>
    <dbReference type="NCBI Taxonomy" id="67296"/>
    <lineage>
        <taxon>Bacteria</taxon>
        <taxon>Bacillati</taxon>
        <taxon>Actinomycetota</taxon>
        <taxon>Actinomycetes</taxon>
        <taxon>Kitasatosporales</taxon>
        <taxon>Streptomycetaceae</taxon>
        <taxon>Streptomyces</taxon>
    </lineage>
</organism>
<name>A0A7G7BGJ2_9ACTN</name>
<reference evidence="3" key="1">
    <citation type="submission" date="2019-10" db="EMBL/GenBank/DDBJ databases">
        <title>Antimicrobial potential of Antarctic Bacteria.</title>
        <authorList>
            <person name="Benaud N."/>
            <person name="Edwards R.J."/>
            <person name="Ferrari B.C."/>
        </authorList>
    </citation>
    <scope>NUCLEOTIDE SEQUENCE [LARGE SCALE GENOMIC DNA]</scope>
    <source>
        <strain evidence="3">NBSH44</strain>
    </source>
</reference>
<feature type="domain" description="Roadblock/LAMTOR2" evidence="1">
    <location>
        <begin position="13"/>
        <end position="104"/>
    </location>
</feature>
<dbReference type="AlphaFoldDB" id="A0A7G7BGJ2"/>
<dbReference type="EMBL" id="CP045702">
    <property type="protein sequence ID" value="QNE74457.1"/>
    <property type="molecule type" value="Genomic_DNA"/>
</dbReference>
<evidence type="ECO:0000259" key="1">
    <source>
        <dbReference type="SMART" id="SM00960"/>
    </source>
</evidence>
<dbReference type="Proteomes" id="UP000515307">
    <property type="component" value="Chromosome"/>
</dbReference>
<evidence type="ECO:0000313" key="2">
    <source>
        <dbReference type="EMBL" id="QNE74457.1"/>
    </source>
</evidence>
<evidence type="ECO:0000313" key="3">
    <source>
        <dbReference type="Proteomes" id="UP000515307"/>
    </source>
</evidence>
<protein>
    <submittedName>
        <fullName evidence="2">Roadblock/LC7 domain-containing protein</fullName>
    </submittedName>
</protein>
<dbReference type="Pfam" id="PF03259">
    <property type="entry name" value="Robl_LC7"/>
    <property type="match status" value="1"/>
</dbReference>
<dbReference type="InterPro" id="IPR053141">
    <property type="entry name" value="Mycobact_SerProt_Inhib_Rv3364c"/>
</dbReference>
<accession>A0A7G7BGJ2</accession>
<dbReference type="InterPro" id="IPR004942">
    <property type="entry name" value="Roadblock/LAMTOR2_dom"/>
</dbReference>